<dbReference type="OrthoDB" id="7052406at2"/>
<dbReference type="Proteomes" id="UP000265509">
    <property type="component" value="Unassembled WGS sequence"/>
</dbReference>
<comment type="caution">
    <text evidence="2">The sequence shown here is derived from an EMBL/GenBank/DDBJ whole genome shotgun (WGS) entry which is preliminary data.</text>
</comment>
<sequence>MSGAQKILQFGCALLIASLGSHGARAAQAGAEADPAAPAAQEALLKDDGSDAYRREITRLESALGAYSGQLPEYLLSLGLSLQQSGQHQAAIDAFKRGIHLARINDGLYSAQQIPMLQREIASHMALGQYVEADQRQLYLYRVQMRSMDGGMNRARAFMQQAGWQHNAFRLALDGQGFARLMSMWDLYRLALNDIIDRQGETSSLLVEPLQGMLLAQYLIAGYDMEGINASLGSDNFSLQQQLNRFHAYRAQSYQKGRAVIQAIYDIEHANSNGTSRQTASSRVMLGDWLLWHGQREAAMKAYRQAVAELVDAGEAQQDIDARFAEPVALPDIAGARRLPETVAPEQANLQVQFDVNKQGKVLNLERVDSSDLASGRANRVLRTLRKTRFRPQLAMGEPLDTEGVTRAYEIEQAE</sequence>
<evidence type="ECO:0000256" key="1">
    <source>
        <dbReference type="SAM" id="SignalP"/>
    </source>
</evidence>
<dbReference type="Gene3D" id="3.30.1150.10">
    <property type="match status" value="1"/>
</dbReference>
<dbReference type="RefSeq" id="WP_117953801.1">
    <property type="nucleotide sequence ID" value="NZ_QRAN01000007.1"/>
</dbReference>
<organism evidence="2 3">
    <name type="scientific">Seongchinamella sediminis</name>
    <dbReference type="NCBI Taxonomy" id="2283635"/>
    <lineage>
        <taxon>Bacteria</taxon>
        <taxon>Pseudomonadati</taxon>
        <taxon>Pseudomonadota</taxon>
        <taxon>Gammaproteobacteria</taxon>
        <taxon>Cellvibrionales</taxon>
        <taxon>Halieaceae</taxon>
        <taxon>Seongchinamella</taxon>
    </lineage>
</organism>
<evidence type="ECO:0000313" key="3">
    <source>
        <dbReference type="Proteomes" id="UP000265509"/>
    </source>
</evidence>
<proteinExistence type="predicted"/>
<protein>
    <recommendedName>
        <fullName evidence="4">TonB C-terminal domain-containing protein</fullName>
    </recommendedName>
</protein>
<evidence type="ECO:0000313" key="2">
    <source>
        <dbReference type="EMBL" id="RLQ22328.1"/>
    </source>
</evidence>
<dbReference type="InterPro" id="IPR011990">
    <property type="entry name" value="TPR-like_helical_dom_sf"/>
</dbReference>
<keyword evidence="3" id="KW-1185">Reference proteome</keyword>
<accession>A0A3L7DXM2</accession>
<name>A0A3L7DXM2_9GAMM</name>
<evidence type="ECO:0008006" key="4">
    <source>
        <dbReference type="Google" id="ProtNLM"/>
    </source>
</evidence>
<dbReference type="AlphaFoldDB" id="A0A3L7DXM2"/>
<feature type="signal peptide" evidence="1">
    <location>
        <begin position="1"/>
        <end position="26"/>
    </location>
</feature>
<dbReference type="SUPFAM" id="SSF48452">
    <property type="entry name" value="TPR-like"/>
    <property type="match status" value="1"/>
</dbReference>
<dbReference type="EMBL" id="QRAN01000007">
    <property type="protein sequence ID" value="RLQ22328.1"/>
    <property type="molecule type" value="Genomic_DNA"/>
</dbReference>
<keyword evidence="1" id="KW-0732">Signal</keyword>
<feature type="chain" id="PRO_5018183535" description="TonB C-terminal domain-containing protein" evidence="1">
    <location>
        <begin position="27"/>
        <end position="415"/>
    </location>
</feature>
<reference evidence="2 3" key="1">
    <citation type="submission" date="2018-07" db="EMBL/GenBank/DDBJ databases">
        <title>Halioglobus sp. genome submission.</title>
        <authorList>
            <person name="Ye M.-Q."/>
            <person name="Du Z.-J."/>
        </authorList>
    </citation>
    <scope>NUCLEOTIDE SEQUENCE [LARGE SCALE GENOMIC DNA]</scope>
    <source>
        <strain evidence="2 3">U0301</strain>
    </source>
</reference>
<gene>
    <name evidence="2" type="ORF">DWB85_08595</name>
</gene>